<proteinExistence type="predicted"/>
<dbReference type="Proteomes" id="UP000034681">
    <property type="component" value="Unassembled WGS sequence"/>
</dbReference>
<protein>
    <submittedName>
        <fullName evidence="1">Uncharacterized protein</fullName>
    </submittedName>
</protein>
<sequence length="75" mass="8412">MQDQKCPKCGGEMDSGRAQAENSLIYYSDWQKKTFKLGILVDKACACLTCGYVELYLNAEVLKKRIQDNNSSGIK</sequence>
<organism evidence="1 2">
    <name type="scientific">Prochlorothrix hollandica PCC 9006 = CALU 1027</name>
    <dbReference type="NCBI Taxonomy" id="317619"/>
    <lineage>
        <taxon>Bacteria</taxon>
        <taxon>Bacillati</taxon>
        <taxon>Cyanobacteriota</taxon>
        <taxon>Cyanophyceae</taxon>
        <taxon>Prochlorotrichales</taxon>
        <taxon>Prochlorotrichaceae</taxon>
        <taxon>Prochlorothrix</taxon>
    </lineage>
</organism>
<accession>A0A0M2PSU4</accession>
<comment type="caution">
    <text evidence="1">The sequence shown here is derived from an EMBL/GenBank/DDBJ whole genome shotgun (WGS) entry which is preliminary data.</text>
</comment>
<keyword evidence="2" id="KW-1185">Reference proteome</keyword>
<name>A0A0M2PSU4_PROHO</name>
<dbReference type="RefSeq" id="WP_017713359.1">
    <property type="nucleotide sequence ID" value="NZ_KB235939.1"/>
</dbReference>
<gene>
    <name evidence="1" type="ORF">PROH_21340</name>
</gene>
<evidence type="ECO:0000313" key="1">
    <source>
        <dbReference type="EMBL" id="KKI98217.1"/>
    </source>
</evidence>
<dbReference type="EMBL" id="AJTX02000010">
    <property type="protein sequence ID" value="KKI98217.1"/>
    <property type="molecule type" value="Genomic_DNA"/>
</dbReference>
<evidence type="ECO:0000313" key="2">
    <source>
        <dbReference type="Proteomes" id="UP000034681"/>
    </source>
</evidence>
<dbReference type="AlphaFoldDB" id="A0A0M2PSU4"/>
<reference evidence="1" key="1">
    <citation type="submission" date="2012-04" db="EMBL/GenBank/DDBJ databases">
        <authorList>
            <person name="Borisov I.G."/>
            <person name="Ivanikova N.V."/>
            <person name="Pinevich A.V."/>
        </authorList>
    </citation>
    <scope>NUCLEOTIDE SEQUENCE</scope>
    <source>
        <strain evidence="1">CALU 1027</strain>
    </source>
</reference>